<dbReference type="EMBL" id="JAAVJL010000001">
    <property type="protein sequence ID" value="NMF58928.1"/>
    <property type="molecule type" value="Genomic_DNA"/>
</dbReference>
<protein>
    <submittedName>
        <fullName evidence="1">Uncharacterized protein</fullName>
    </submittedName>
</protein>
<sequence>MIAIPKPLEISTTHTDQSRPIAEQRIWLENISWQTFERLLEDVGDNLKKS</sequence>
<comment type="caution">
    <text evidence="1">The sequence shown here is derived from an EMBL/GenBank/DDBJ whole genome shotgun (WGS) entry which is preliminary data.</text>
</comment>
<dbReference type="RefSeq" id="WP_169363766.1">
    <property type="nucleotide sequence ID" value="NZ_JAAVJL010000001.1"/>
</dbReference>
<reference evidence="1 2" key="1">
    <citation type="submission" date="2020-03" db="EMBL/GenBank/DDBJ databases">
        <title>Draft Genome Sequence of 2-Methylisoborneol Producing Pseudanabaena yagii Strain GIHE-NHR1 Isolated from North Han River in South Korea.</title>
        <authorList>
            <person name="Jeong J."/>
        </authorList>
    </citation>
    <scope>NUCLEOTIDE SEQUENCE [LARGE SCALE GENOMIC DNA]</scope>
    <source>
        <strain evidence="1 2">GIHE-NHR1</strain>
    </source>
</reference>
<dbReference type="Proteomes" id="UP000738376">
    <property type="component" value="Unassembled WGS sequence"/>
</dbReference>
<keyword evidence="2" id="KW-1185">Reference proteome</keyword>
<gene>
    <name evidence="1" type="ORF">HC246_13070</name>
</gene>
<evidence type="ECO:0000313" key="2">
    <source>
        <dbReference type="Proteomes" id="UP000738376"/>
    </source>
</evidence>
<name>A0ABX1LS08_9CYAN</name>
<accession>A0ABX1LS08</accession>
<proteinExistence type="predicted"/>
<evidence type="ECO:0000313" key="1">
    <source>
        <dbReference type="EMBL" id="NMF58928.1"/>
    </source>
</evidence>
<organism evidence="1 2">
    <name type="scientific">Pseudanabaena yagii GIHE-NHR1</name>
    <dbReference type="NCBI Taxonomy" id="2722753"/>
    <lineage>
        <taxon>Bacteria</taxon>
        <taxon>Bacillati</taxon>
        <taxon>Cyanobacteriota</taxon>
        <taxon>Cyanophyceae</taxon>
        <taxon>Pseudanabaenales</taxon>
        <taxon>Pseudanabaenaceae</taxon>
        <taxon>Pseudanabaena</taxon>
        <taxon>Pseudanabaena yagii</taxon>
    </lineage>
</organism>